<proteinExistence type="predicted"/>
<protein>
    <recommendedName>
        <fullName evidence="5">Secreted protein</fullName>
    </recommendedName>
</protein>
<evidence type="ECO:0008006" key="5">
    <source>
        <dbReference type="Google" id="ProtNLM"/>
    </source>
</evidence>
<dbReference type="Proteomes" id="UP001341281">
    <property type="component" value="Chromosome 09"/>
</dbReference>
<evidence type="ECO:0000313" key="4">
    <source>
        <dbReference type="Proteomes" id="UP001341281"/>
    </source>
</evidence>
<name>A0AAQ3UP49_PASNO</name>
<reference evidence="3 4" key="1">
    <citation type="submission" date="2024-02" db="EMBL/GenBank/DDBJ databases">
        <title>High-quality chromosome-scale genome assembly of Pensacola bahiagrass (Paspalum notatum Flugge var. saurae).</title>
        <authorList>
            <person name="Vega J.M."/>
            <person name="Podio M."/>
            <person name="Orjuela J."/>
            <person name="Siena L.A."/>
            <person name="Pessino S.C."/>
            <person name="Combes M.C."/>
            <person name="Mariac C."/>
            <person name="Albertini E."/>
            <person name="Pupilli F."/>
            <person name="Ortiz J.P.A."/>
            <person name="Leblanc O."/>
        </authorList>
    </citation>
    <scope>NUCLEOTIDE SEQUENCE [LARGE SCALE GENOMIC DNA]</scope>
    <source>
        <strain evidence="3">R1</strain>
        <tissue evidence="3">Leaf</tissue>
    </source>
</reference>
<feature type="non-terminal residue" evidence="3">
    <location>
        <position position="1"/>
    </location>
</feature>
<organism evidence="3 4">
    <name type="scientific">Paspalum notatum var. saurae</name>
    <dbReference type="NCBI Taxonomy" id="547442"/>
    <lineage>
        <taxon>Eukaryota</taxon>
        <taxon>Viridiplantae</taxon>
        <taxon>Streptophyta</taxon>
        <taxon>Embryophyta</taxon>
        <taxon>Tracheophyta</taxon>
        <taxon>Spermatophyta</taxon>
        <taxon>Magnoliopsida</taxon>
        <taxon>Liliopsida</taxon>
        <taxon>Poales</taxon>
        <taxon>Poaceae</taxon>
        <taxon>PACMAD clade</taxon>
        <taxon>Panicoideae</taxon>
        <taxon>Andropogonodae</taxon>
        <taxon>Paspaleae</taxon>
        <taxon>Paspalinae</taxon>
        <taxon>Paspalum</taxon>
    </lineage>
</organism>
<feature type="signal peptide" evidence="2">
    <location>
        <begin position="1"/>
        <end position="27"/>
    </location>
</feature>
<feature type="region of interest" description="Disordered" evidence="1">
    <location>
        <begin position="46"/>
        <end position="73"/>
    </location>
</feature>
<evidence type="ECO:0000256" key="2">
    <source>
        <dbReference type="SAM" id="SignalP"/>
    </source>
</evidence>
<feature type="chain" id="PRO_5042848213" description="Secreted protein" evidence="2">
    <location>
        <begin position="28"/>
        <end position="133"/>
    </location>
</feature>
<dbReference type="EMBL" id="CP144753">
    <property type="protein sequence ID" value="WVZ92874.1"/>
    <property type="molecule type" value="Genomic_DNA"/>
</dbReference>
<sequence length="133" mass="14551">MLFPCLSPLSLTVSLTFYSSPLAGCSSEIPAADWYVLGDREIHRTQNAKTGQPLEFKSKAPPPPTLRDRAFERKPNVPCGGTCPPGFKSLTWHGWRLHRQRGACGDFVNLEMPVQSSSTDVLIGVECACVFIG</sequence>
<evidence type="ECO:0000256" key="1">
    <source>
        <dbReference type="SAM" id="MobiDB-lite"/>
    </source>
</evidence>
<keyword evidence="2" id="KW-0732">Signal</keyword>
<gene>
    <name evidence="3" type="ORF">U9M48_038910</name>
</gene>
<keyword evidence="4" id="KW-1185">Reference proteome</keyword>
<accession>A0AAQ3UP49</accession>
<dbReference type="AlphaFoldDB" id="A0AAQ3UP49"/>
<evidence type="ECO:0000313" key="3">
    <source>
        <dbReference type="EMBL" id="WVZ92874.1"/>
    </source>
</evidence>